<organism evidence="2">
    <name type="scientific">hydrocarbon metagenome</name>
    <dbReference type="NCBI Taxonomy" id="938273"/>
    <lineage>
        <taxon>unclassified sequences</taxon>
        <taxon>metagenomes</taxon>
        <taxon>ecological metagenomes</taxon>
    </lineage>
</organism>
<dbReference type="EMBL" id="LNQE01000515">
    <property type="protein sequence ID" value="KUG26189.1"/>
    <property type="molecule type" value="Genomic_DNA"/>
</dbReference>
<gene>
    <name evidence="2" type="ORF">ASZ90_003977</name>
</gene>
<feature type="transmembrane region" description="Helical" evidence="1">
    <location>
        <begin position="83"/>
        <end position="104"/>
    </location>
</feature>
<reference evidence="2" key="1">
    <citation type="journal article" date="2015" name="Proc. Natl. Acad. Sci. U.S.A.">
        <title>Networks of energetic and metabolic interactions define dynamics in microbial communities.</title>
        <authorList>
            <person name="Embree M."/>
            <person name="Liu J.K."/>
            <person name="Al-Bassam M.M."/>
            <person name="Zengler K."/>
        </authorList>
    </citation>
    <scope>NUCLEOTIDE SEQUENCE</scope>
</reference>
<keyword evidence="1" id="KW-1133">Transmembrane helix</keyword>
<name>A0A0W8FZ75_9ZZZZ</name>
<feature type="transmembrane region" description="Helical" evidence="1">
    <location>
        <begin position="252"/>
        <end position="272"/>
    </location>
</feature>
<evidence type="ECO:0000313" key="2">
    <source>
        <dbReference type="EMBL" id="KUG26189.1"/>
    </source>
</evidence>
<feature type="transmembrane region" description="Helical" evidence="1">
    <location>
        <begin position="222"/>
        <end position="240"/>
    </location>
</feature>
<evidence type="ECO:0000256" key="1">
    <source>
        <dbReference type="SAM" id="Phobius"/>
    </source>
</evidence>
<sequence length="304" mass="35545">MTLTIKNALILGIRSVFKNIKLIFLLWGINALAAFLLSMPVYYLLIDNLNYSLMSDELALGFDFAWYIQFRNIYESSIGEIPFMIYSMFGVYILVQIFFVGGLISIFNLPEKNHMVDFFFGGVKYWFRFTKIVLISLIFFMMAFFFHDYLGLFIEWAFSETENQMADFIIRLARYILLVFFIGLVTLVSDYTKVHMAVQDTTKIFQSIYYALIFIKINFNKIFTVFLIIAIIGAAGAVLYNLLEVFIPRTPYYFLLLSFILQQMLIIFRLFIKMYFCATEVLLYKDLSADVIEVRAKEQNIGVS</sequence>
<comment type="caution">
    <text evidence="2">The sequence shown here is derived from an EMBL/GenBank/DDBJ whole genome shotgun (WGS) entry which is preliminary data.</text>
</comment>
<feature type="transmembrane region" description="Helical" evidence="1">
    <location>
        <begin position="168"/>
        <end position="188"/>
    </location>
</feature>
<feature type="transmembrane region" description="Helical" evidence="1">
    <location>
        <begin position="125"/>
        <end position="146"/>
    </location>
</feature>
<protein>
    <submittedName>
        <fullName evidence="2">Uncharacterized protein</fullName>
    </submittedName>
</protein>
<keyword evidence="1" id="KW-0812">Transmembrane</keyword>
<proteinExistence type="predicted"/>
<dbReference type="AlphaFoldDB" id="A0A0W8FZ75"/>
<accession>A0A0W8FZ75</accession>
<feature type="transmembrane region" description="Helical" evidence="1">
    <location>
        <begin position="22"/>
        <end position="45"/>
    </location>
</feature>
<keyword evidence="1" id="KW-0472">Membrane</keyword>